<dbReference type="PANTHER" id="PTHR47163">
    <property type="entry name" value="DDE_TNP_IS1595 DOMAIN-CONTAINING PROTEIN"/>
    <property type="match status" value="1"/>
</dbReference>
<keyword evidence="4" id="KW-1185">Reference proteome</keyword>
<proteinExistence type="predicted"/>
<dbReference type="Proteomes" id="UP001642409">
    <property type="component" value="Unassembled WGS sequence"/>
</dbReference>
<protein>
    <recommendedName>
        <fullName evidence="1">ISXO2-like transposase domain-containing protein</fullName>
    </recommendedName>
</protein>
<comment type="caution">
    <text evidence="2">The sequence shown here is derived from an EMBL/GenBank/DDBJ whole genome shotgun (WGS) entry which is preliminary data.</text>
</comment>
<dbReference type="PANTHER" id="PTHR47163:SF2">
    <property type="entry name" value="SI:DKEY-17M8.2"/>
    <property type="match status" value="1"/>
</dbReference>
<dbReference type="InterPro" id="IPR024445">
    <property type="entry name" value="Tnp_ISXO2-like"/>
</dbReference>
<evidence type="ECO:0000259" key="1">
    <source>
        <dbReference type="SMART" id="SM01126"/>
    </source>
</evidence>
<dbReference type="InterPro" id="IPR053164">
    <property type="entry name" value="IS1016-like_transposase"/>
</dbReference>
<organism evidence="2">
    <name type="scientific">Hexamita inflata</name>
    <dbReference type="NCBI Taxonomy" id="28002"/>
    <lineage>
        <taxon>Eukaryota</taxon>
        <taxon>Metamonada</taxon>
        <taxon>Diplomonadida</taxon>
        <taxon>Hexamitidae</taxon>
        <taxon>Hexamitinae</taxon>
        <taxon>Hexamita</taxon>
    </lineage>
</organism>
<name>A0AA86PAW5_9EUKA</name>
<gene>
    <name evidence="2" type="ORF">HINF_LOCUS22753</name>
    <name evidence="3" type="ORF">HINF_LOCUS39959</name>
</gene>
<accession>A0AA86PAW5</accession>
<dbReference type="SMART" id="SM01126">
    <property type="entry name" value="DDE_Tnp_IS1595"/>
    <property type="match status" value="1"/>
</dbReference>
<sequence length="302" mass="35663">MQAEESMVALWDILNNTETRLQYIKDCDIVQLNSCTKCGKQMILTQTTSPSLQQRFSDGIFMKNRRKYSDVLQYQVQRKDIGCREQTYTDVIQATRNRILEIQESQITQIGGEGRIVEIDETFMNRRKFNVGRMPKNSNGEVQEVQERQKTEEYWIFGGVQRRKEGEDTDQPLKGFYVMVKNRDRKTLEAEILKHILPQSIIYSDKWPSYNNIIKLKNHKGIWCRYNHFTVNHSKNFLNPILKTIHTQTIERRWGDLKQHCKRRGYRTGGLKSSIKQRVSEYEFKLNYGVLKVSGLIQKLVK</sequence>
<dbReference type="AlphaFoldDB" id="A0AA86PAW5"/>
<reference evidence="2" key="1">
    <citation type="submission" date="2023-06" db="EMBL/GenBank/DDBJ databases">
        <authorList>
            <person name="Kurt Z."/>
        </authorList>
    </citation>
    <scope>NUCLEOTIDE SEQUENCE</scope>
</reference>
<feature type="domain" description="ISXO2-like transposase" evidence="1">
    <location>
        <begin position="109"/>
        <end position="265"/>
    </location>
</feature>
<dbReference type="EMBL" id="CAXDID020000156">
    <property type="protein sequence ID" value="CAL6043201.1"/>
    <property type="molecule type" value="Genomic_DNA"/>
</dbReference>
<reference evidence="3 4" key="2">
    <citation type="submission" date="2024-07" db="EMBL/GenBank/DDBJ databases">
        <authorList>
            <person name="Akdeniz Z."/>
        </authorList>
    </citation>
    <scope>NUCLEOTIDE SEQUENCE [LARGE SCALE GENOMIC DNA]</scope>
</reference>
<evidence type="ECO:0000313" key="4">
    <source>
        <dbReference type="Proteomes" id="UP001642409"/>
    </source>
</evidence>
<dbReference type="EMBL" id="CATOUU010000594">
    <property type="protein sequence ID" value="CAI9935108.1"/>
    <property type="molecule type" value="Genomic_DNA"/>
</dbReference>
<dbReference type="Pfam" id="PF12762">
    <property type="entry name" value="DDE_Tnp_IS1595"/>
    <property type="match status" value="1"/>
</dbReference>
<evidence type="ECO:0000313" key="3">
    <source>
        <dbReference type="EMBL" id="CAL6043201.1"/>
    </source>
</evidence>
<evidence type="ECO:0000313" key="2">
    <source>
        <dbReference type="EMBL" id="CAI9935108.1"/>
    </source>
</evidence>